<dbReference type="GO" id="GO:0009952">
    <property type="term" value="P:anterior/posterior pattern specification"/>
    <property type="evidence" value="ECO:0007669"/>
    <property type="project" value="TreeGrafter"/>
</dbReference>
<dbReference type="InterPro" id="IPR009057">
    <property type="entry name" value="Homeodomain-like_sf"/>
</dbReference>
<dbReference type="InterPro" id="IPR050609">
    <property type="entry name" value="Antp_homeobox_Deformed_sf"/>
</dbReference>
<dbReference type="AlphaFoldDB" id="A0AAD8CHG7"/>
<dbReference type="InterPro" id="IPR001827">
    <property type="entry name" value="Homeobox_Antennapedia_CS"/>
</dbReference>
<dbReference type="PANTHER" id="PTHR45771">
    <property type="entry name" value="HOMEOTIC PROTEIN DEFORMED"/>
    <property type="match status" value="1"/>
</dbReference>
<evidence type="ECO:0000313" key="14">
    <source>
        <dbReference type="EMBL" id="KAK1151135.1"/>
    </source>
</evidence>
<dbReference type="PROSITE" id="PS00032">
    <property type="entry name" value="ANTENNAPEDIA"/>
    <property type="match status" value="1"/>
</dbReference>
<evidence type="ECO:0000256" key="7">
    <source>
        <dbReference type="ARBA" id="ARBA00023155"/>
    </source>
</evidence>
<keyword evidence="16" id="KW-1185">Reference proteome</keyword>
<dbReference type="EMBL" id="JAGXEW010000053">
    <property type="protein sequence ID" value="KAK1151195.1"/>
    <property type="molecule type" value="Genomic_DNA"/>
</dbReference>
<sequence length="228" mass="25873">MSAYLANSFYKQAAQEPPAYSMQSYGNYGCATELSASRYCYGGLDLTVPFPASAPANSYCRGDMDTTLGGCEPGDRASPCTETAASSTLAPGSDGLRIYSKAEGQTCVKSSDGGGTGEIKVEAKQPVQQRRQQHQHKVEESPLPQIYPWMTKLHMRHESDGKRSRTSYTRYQTLELEKEFHFNRYLTRRRRIEIANSLCLNERQIKIWFQNRRMKWKKDSKLKTKESV</sequence>
<keyword evidence="9 10" id="KW-0539">Nucleus</keyword>
<gene>
    <name evidence="14" type="primary">HOXC5</name>
    <name evidence="15" type="ORF">AOXY_G32753</name>
    <name evidence="14" type="ORF">AOXY_G33157</name>
</gene>
<keyword evidence="5" id="KW-0805">Transcription regulation</keyword>
<evidence type="ECO:0000256" key="6">
    <source>
        <dbReference type="ARBA" id="ARBA00023125"/>
    </source>
</evidence>
<dbReference type="EMBL" id="JAGXEW010000054">
    <property type="protein sequence ID" value="KAK1151135.1"/>
    <property type="molecule type" value="Genomic_DNA"/>
</dbReference>
<proteinExistence type="inferred from homology"/>
<name>A0AAD8CHG7_ACIOX</name>
<dbReference type="PANTHER" id="PTHR45771:SF13">
    <property type="entry name" value="HOMEOBOX C5"/>
    <property type="match status" value="1"/>
</dbReference>
<dbReference type="FunFam" id="1.10.10.60:FF:000055">
    <property type="entry name" value="Homeobox protein Hox-A5"/>
    <property type="match status" value="1"/>
</dbReference>
<feature type="DNA-binding region" description="Homeobox" evidence="10">
    <location>
        <begin position="161"/>
        <end position="220"/>
    </location>
</feature>
<evidence type="ECO:0000256" key="5">
    <source>
        <dbReference type="ARBA" id="ARBA00023015"/>
    </source>
</evidence>
<evidence type="ECO:0000256" key="9">
    <source>
        <dbReference type="ARBA" id="ARBA00023242"/>
    </source>
</evidence>
<keyword evidence="7 10" id="KW-0371">Homeobox</keyword>
<dbReference type="PRINTS" id="PR00025">
    <property type="entry name" value="ANTENNAPEDIA"/>
</dbReference>
<evidence type="ECO:0000256" key="4">
    <source>
        <dbReference type="ARBA" id="ARBA00022473"/>
    </source>
</evidence>
<dbReference type="GO" id="GO:0048704">
    <property type="term" value="P:embryonic skeletal system morphogenesis"/>
    <property type="evidence" value="ECO:0007669"/>
    <property type="project" value="TreeGrafter"/>
</dbReference>
<dbReference type="GO" id="GO:0045944">
    <property type="term" value="P:positive regulation of transcription by RNA polymerase II"/>
    <property type="evidence" value="ECO:0007669"/>
    <property type="project" value="TreeGrafter"/>
</dbReference>
<dbReference type="InterPro" id="IPR017995">
    <property type="entry name" value="Homeobox_antennapedia"/>
</dbReference>
<evidence type="ECO:0000256" key="8">
    <source>
        <dbReference type="ARBA" id="ARBA00023163"/>
    </source>
</evidence>
<dbReference type="CDD" id="cd00086">
    <property type="entry name" value="homeodomain"/>
    <property type="match status" value="1"/>
</dbReference>
<evidence type="ECO:0000256" key="1">
    <source>
        <dbReference type="ARBA" id="ARBA00003263"/>
    </source>
</evidence>
<evidence type="ECO:0000313" key="16">
    <source>
        <dbReference type="Proteomes" id="UP001230051"/>
    </source>
</evidence>
<evidence type="ECO:0000256" key="2">
    <source>
        <dbReference type="ARBA" id="ARBA00004123"/>
    </source>
</evidence>
<keyword evidence="4" id="KW-0217">Developmental protein</keyword>
<dbReference type="InterPro" id="IPR001356">
    <property type="entry name" value="HD"/>
</dbReference>
<protein>
    <submittedName>
        <fullName evidence="14">Homeobox protein Hox-C5-like</fullName>
    </submittedName>
</protein>
<comment type="function">
    <text evidence="1">Sequence-specific transcription factor which is part of a developmental regulatory system that provides cells with specific positional identities on the anterior-posterior axis.</text>
</comment>
<comment type="caution">
    <text evidence="14">The sequence shown here is derived from an EMBL/GenBank/DDBJ whole genome shotgun (WGS) entry which is preliminary data.</text>
</comment>
<reference evidence="14" key="1">
    <citation type="submission" date="2022-02" db="EMBL/GenBank/DDBJ databases">
        <title>Atlantic sturgeon de novo genome assembly.</title>
        <authorList>
            <person name="Stock M."/>
            <person name="Klopp C."/>
            <person name="Guiguen Y."/>
            <person name="Cabau C."/>
            <person name="Parinello H."/>
            <person name="Santidrian Yebra-Pimentel E."/>
            <person name="Kuhl H."/>
            <person name="Dirks R.P."/>
            <person name="Guessner J."/>
            <person name="Wuertz S."/>
            <person name="Du K."/>
            <person name="Schartl M."/>
        </authorList>
    </citation>
    <scope>NUCLEOTIDE SEQUENCE</scope>
    <source>
        <strain evidence="14">STURGEONOMICS-FGT-2020</strain>
        <tissue evidence="14">Whole blood</tissue>
    </source>
</reference>
<comment type="subcellular location">
    <subcellularLocation>
        <location evidence="2 10 11">Nucleus</location>
    </subcellularLocation>
</comment>
<dbReference type="PROSITE" id="PS00027">
    <property type="entry name" value="HOMEOBOX_1"/>
    <property type="match status" value="1"/>
</dbReference>
<feature type="domain" description="Homeobox" evidence="13">
    <location>
        <begin position="159"/>
        <end position="219"/>
    </location>
</feature>
<dbReference type="InterPro" id="IPR020479">
    <property type="entry name" value="HD_metazoa"/>
</dbReference>
<dbReference type="SUPFAM" id="SSF46689">
    <property type="entry name" value="Homeodomain-like"/>
    <property type="match status" value="1"/>
</dbReference>
<evidence type="ECO:0000256" key="11">
    <source>
        <dbReference type="RuleBase" id="RU000682"/>
    </source>
</evidence>
<evidence type="ECO:0000313" key="15">
    <source>
        <dbReference type="EMBL" id="KAK1151195.1"/>
    </source>
</evidence>
<evidence type="ECO:0000259" key="13">
    <source>
        <dbReference type="PROSITE" id="PS50071"/>
    </source>
</evidence>
<accession>A0AAD8CHG7</accession>
<comment type="similarity">
    <text evidence="3 12">Belongs to the Antp homeobox family.</text>
</comment>
<dbReference type="GO" id="GO:0000981">
    <property type="term" value="F:DNA-binding transcription factor activity, RNA polymerase II-specific"/>
    <property type="evidence" value="ECO:0007669"/>
    <property type="project" value="InterPro"/>
</dbReference>
<evidence type="ECO:0000256" key="3">
    <source>
        <dbReference type="ARBA" id="ARBA00009107"/>
    </source>
</evidence>
<organism evidence="14 16">
    <name type="scientific">Acipenser oxyrinchus oxyrinchus</name>
    <dbReference type="NCBI Taxonomy" id="40147"/>
    <lineage>
        <taxon>Eukaryota</taxon>
        <taxon>Metazoa</taxon>
        <taxon>Chordata</taxon>
        <taxon>Craniata</taxon>
        <taxon>Vertebrata</taxon>
        <taxon>Euteleostomi</taxon>
        <taxon>Actinopterygii</taxon>
        <taxon>Chondrostei</taxon>
        <taxon>Acipenseriformes</taxon>
        <taxon>Acipenseridae</taxon>
        <taxon>Acipenser</taxon>
    </lineage>
</organism>
<dbReference type="GO" id="GO:0005654">
    <property type="term" value="C:nucleoplasm"/>
    <property type="evidence" value="ECO:0007669"/>
    <property type="project" value="TreeGrafter"/>
</dbReference>
<dbReference type="InterPro" id="IPR017970">
    <property type="entry name" value="Homeobox_CS"/>
</dbReference>
<dbReference type="PRINTS" id="PR00024">
    <property type="entry name" value="HOMEOBOX"/>
</dbReference>
<dbReference type="Gene3D" id="1.10.10.60">
    <property type="entry name" value="Homeodomain-like"/>
    <property type="match status" value="1"/>
</dbReference>
<dbReference type="Proteomes" id="UP001230051">
    <property type="component" value="Unassembled WGS sequence"/>
</dbReference>
<dbReference type="SMART" id="SM00389">
    <property type="entry name" value="HOX"/>
    <property type="match status" value="1"/>
</dbReference>
<keyword evidence="8" id="KW-0804">Transcription</keyword>
<evidence type="ECO:0000256" key="12">
    <source>
        <dbReference type="RuleBase" id="RU004442"/>
    </source>
</evidence>
<keyword evidence="6 10" id="KW-0238">DNA-binding</keyword>
<dbReference type="PROSITE" id="PS50071">
    <property type="entry name" value="HOMEOBOX_2"/>
    <property type="match status" value="1"/>
</dbReference>
<evidence type="ECO:0000256" key="10">
    <source>
        <dbReference type="PROSITE-ProRule" id="PRU00108"/>
    </source>
</evidence>
<dbReference type="Pfam" id="PF00046">
    <property type="entry name" value="Homeodomain"/>
    <property type="match status" value="1"/>
</dbReference>
<dbReference type="GO" id="GO:0000978">
    <property type="term" value="F:RNA polymerase II cis-regulatory region sequence-specific DNA binding"/>
    <property type="evidence" value="ECO:0007669"/>
    <property type="project" value="TreeGrafter"/>
</dbReference>